<evidence type="ECO:0000256" key="4">
    <source>
        <dbReference type="ARBA" id="ARBA00023040"/>
    </source>
</evidence>
<evidence type="ECO:0000313" key="12">
    <source>
        <dbReference type="Proteomes" id="UP000678393"/>
    </source>
</evidence>
<evidence type="ECO:0000256" key="6">
    <source>
        <dbReference type="ARBA" id="ARBA00023170"/>
    </source>
</evidence>
<evidence type="ECO:0000256" key="1">
    <source>
        <dbReference type="ARBA" id="ARBA00004141"/>
    </source>
</evidence>
<feature type="transmembrane region" description="Helical" evidence="9">
    <location>
        <begin position="232"/>
        <end position="249"/>
    </location>
</feature>
<keyword evidence="7 8" id="KW-0807">Transducer</keyword>
<evidence type="ECO:0000256" key="3">
    <source>
        <dbReference type="ARBA" id="ARBA00022989"/>
    </source>
</evidence>
<evidence type="ECO:0000256" key="7">
    <source>
        <dbReference type="ARBA" id="ARBA00023224"/>
    </source>
</evidence>
<dbReference type="EMBL" id="CAJHNH020007890">
    <property type="protein sequence ID" value="CAG5135076.1"/>
    <property type="molecule type" value="Genomic_DNA"/>
</dbReference>
<dbReference type="PANTHER" id="PTHR45695:SF9">
    <property type="entry name" value="LEUCOKININ RECEPTOR"/>
    <property type="match status" value="1"/>
</dbReference>
<feature type="transmembrane region" description="Helical" evidence="9">
    <location>
        <begin position="325"/>
        <end position="347"/>
    </location>
</feature>
<protein>
    <recommendedName>
        <fullName evidence="10">G-protein coupled receptors family 1 profile domain-containing protein</fullName>
    </recommendedName>
</protein>
<feature type="transmembrane region" description="Helical" evidence="9">
    <location>
        <begin position="96"/>
        <end position="121"/>
    </location>
</feature>
<name>A0A8S4A7V5_9EUPU</name>
<organism evidence="11 12">
    <name type="scientific">Candidula unifasciata</name>
    <dbReference type="NCBI Taxonomy" id="100452"/>
    <lineage>
        <taxon>Eukaryota</taxon>
        <taxon>Metazoa</taxon>
        <taxon>Spiralia</taxon>
        <taxon>Lophotrochozoa</taxon>
        <taxon>Mollusca</taxon>
        <taxon>Gastropoda</taxon>
        <taxon>Heterobranchia</taxon>
        <taxon>Euthyneura</taxon>
        <taxon>Panpulmonata</taxon>
        <taxon>Eupulmonata</taxon>
        <taxon>Stylommatophora</taxon>
        <taxon>Helicina</taxon>
        <taxon>Helicoidea</taxon>
        <taxon>Geomitridae</taxon>
        <taxon>Candidula</taxon>
    </lineage>
</organism>
<dbReference type="PRINTS" id="PR00237">
    <property type="entry name" value="GPCRRHODOPSN"/>
</dbReference>
<evidence type="ECO:0000256" key="8">
    <source>
        <dbReference type="RuleBase" id="RU000688"/>
    </source>
</evidence>
<dbReference type="PANTHER" id="PTHR45695">
    <property type="entry name" value="LEUCOKININ RECEPTOR-RELATED"/>
    <property type="match status" value="1"/>
</dbReference>
<dbReference type="Gene3D" id="1.20.1070.10">
    <property type="entry name" value="Rhodopsin 7-helix transmembrane proteins"/>
    <property type="match status" value="1"/>
</dbReference>
<dbReference type="Pfam" id="PF00001">
    <property type="entry name" value="7tm_1"/>
    <property type="match status" value="1"/>
</dbReference>
<dbReference type="CDD" id="cd00637">
    <property type="entry name" value="7tm_classA_rhodopsin-like"/>
    <property type="match status" value="1"/>
</dbReference>
<evidence type="ECO:0000313" key="11">
    <source>
        <dbReference type="EMBL" id="CAG5135076.1"/>
    </source>
</evidence>
<sequence length="396" mass="44903">MAESTDLSLFNVNSKQQMTVWENGTGVEQVQSTDAWFNINTTTPETHIQGLAASLPIIVVLSVLFFIIVVVGIVGNCLVVVVIVKDVKMRQSVTNLLIINLALADLTIMLLGIPEIILFMVNRGWLLGSVACHVNRFIMVASLYSSVISLAVLCIERFIGIVFPLKVNELCTRKKTIISIIIIWTVSIFCGLPVAIFNQTVPTAPNIKHCLTVFPDNNLSQLYIIYKYSESVLFYYLPMVIQIILYSIIAKRLYASNDELSNQFKMRSTCNRRYDSISDTMKARRGVVKMLIASVLLYFISYSPIQVHIIYSTFARSSFLESWDFFVFVMIVTHTNSAANPLLYAIFSQNFRRHFIRCLCSCCSRHQYARTRLDSQDSRHISTRSSTTSKTYVSRL</sequence>
<keyword evidence="12" id="KW-1185">Reference proteome</keyword>
<evidence type="ECO:0000259" key="10">
    <source>
        <dbReference type="PROSITE" id="PS50262"/>
    </source>
</evidence>
<comment type="caution">
    <text evidence="11">The sequence shown here is derived from an EMBL/GenBank/DDBJ whole genome shotgun (WGS) entry which is preliminary data.</text>
</comment>
<gene>
    <name evidence="11" type="ORF">CUNI_LOCUS20634</name>
</gene>
<dbReference type="InterPro" id="IPR000276">
    <property type="entry name" value="GPCR_Rhodpsn"/>
</dbReference>
<dbReference type="PRINTS" id="PR01157">
    <property type="entry name" value="P2YPURNOCPTR"/>
</dbReference>
<accession>A0A8S4A7V5</accession>
<reference evidence="11" key="1">
    <citation type="submission" date="2021-04" db="EMBL/GenBank/DDBJ databases">
        <authorList>
            <consortium name="Molecular Ecology Group"/>
        </authorList>
    </citation>
    <scope>NUCLEOTIDE SEQUENCE</scope>
</reference>
<feature type="transmembrane region" description="Helical" evidence="9">
    <location>
        <begin position="286"/>
        <end position="305"/>
    </location>
</feature>
<dbReference type="Proteomes" id="UP000678393">
    <property type="component" value="Unassembled WGS sequence"/>
</dbReference>
<feature type="transmembrane region" description="Helical" evidence="9">
    <location>
        <begin position="57"/>
        <end position="84"/>
    </location>
</feature>
<evidence type="ECO:0000256" key="9">
    <source>
        <dbReference type="SAM" id="Phobius"/>
    </source>
</evidence>
<feature type="transmembrane region" description="Helical" evidence="9">
    <location>
        <begin position="177"/>
        <end position="197"/>
    </location>
</feature>
<keyword evidence="5 9" id="KW-0472">Membrane</keyword>
<dbReference type="AlphaFoldDB" id="A0A8S4A7V5"/>
<dbReference type="PROSITE" id="PS50262">
    <property type="entry name" value="G_PROTEIN_RECEP_F1_2"/>
    <property type="match status" value="1"/>
</dbReference>
<keyword evidence="3 9" id="KW-1133">Transmembrane helix</keyword>
<comment type="subcellular location">
    <subcellularLocation>
        <location evidence="1">Membrane</location>
        <topology evidence="1">Multi-pass membrane protein</topology>
    </subcellularLocation>
</comment>
<keyword evidence="4 8" id="KW-0297">G-protein coupled receptor</keyword>
<feature type="transmembrane region" description="Helical" evidence="9">
    <location>
        <begin position="141"/>
        <end position="165"/>
    </location>
</feature>
<dbReference type="InterPro" id="IPR017452">
    <property type="entry name" value="GPCR_Rhodpsn_7TM"/>
</dbReference>
<dbReference type="GO" id="GO:0005886">
    <property type="term" value="C:plasma membrane"/>
    <property type="evidence" value="ECO:0007669"/>
    <property type="project" value="TreeGrafter"/>
</dbReference>
<proteinExistence type="inferred from homology"/>
<keyword evidence="2 8" id="KW-0812">Transmembrane</keyword>
<feature type="domain" description="G-protein coupled receptors family 1 profile" evidence="10">
    <location>
        <begin position="75"/>
        <end position="344"/>
    </location>
</feature>
<dbReference type="PROSITE" id="PS00237">
    <property type="entry name" value="G_PROTEIN_RECEP_F1_1"/>
    <property type="match status" value="1"/>
</dbReference>
<evidence type="ECO:0000256" key="2">
    <source>
        <dbReference type="ARBA" id="ARBA00022692"/>
    </source>
</evidence>
<dbReference type="SUPFAM" id="SSF81321">
    <property type="entry name" value="Family A G protein-coupled receptor-like"/>
    <property type="match status" value="1"/>
</dbReference>
<keyword evidence="6 8" id="KW-0675">Receptor</keyword>
<dbReference type="OrthoDB" id="10037617at2759"/>
<evidence type="ECO:0000256" key="5">
    <source>
        <dbReference type="ARBA" id="ARBA00023136"/>
    </source>
</evidence>
<dbReference type="GO" id="GO:0004930">
    <property type="term" value="F:G protein-coupled receptor activity"/>
    <property type="evidence" value="ECO:0007669"/>
    <property type="project" value="UniProtKB-KW"/>
</dbReference>
<comment type="similarity">
    <text evidence="8">Belongs to the G-protein coupled receptor 1 family.</text>
</comment>